<evidence type="ECO:0000256" key="3">
    <source>
        <dbReference type="ARBA" id="ARBA00022692"/>
    </source>
</evidence>
<feature type="transmembrane region" description="Helical" evidence="6">
    <location>
        <begin position="701"/>
        <end position="724"/>
    </location>
</feature>
<dbReference type="RefSeq" id="WP_183671411.1">
    <property type="nucleotide sequence ID" value="NZ_BMPB01000007.1"/>
</dbReference>
<evidence type="ECO:0000256" key="2">
    <source>
        <dbReference type="ARBA" id="ARBA00022475"/>
    </source>
</evidence>
<feature type="transmembrane region" description="Helical" evidence="6">
    <location>
        <begin position="21"/>
        <end position="43"/>
    </location>
</feature>
<protein>
    <submittedName>
        <fullName evidence="9">ABC transport system permease protein</fullName>
    </submittedName>
</protein>
<evidence type="ECO:0000256" key="6">
    <source>
        <dbReference type="SAM" id="Phobius"/>
    </source>
</evidence>
<feature type="transmembrane region" description="Helical" evidence="6">
    <location>
        <begin position="416"/>
        <end position="441"/>
    </location>
</feature>
<evidence type="ECO:0000313" key="9">
    <source>
        <dbReference type="EMBL" id="MBB4623239.1"/>
    </source>
</evidence>
<evidence type="ECO:0000259" key="8">
    <source>
        <dbReference type="Pfam" id="PF12704"/>
    </source>
</evidence>
<comment type="caution">
    <text evidence="9">The sequence shown here is derived from an EMBL/GenBank/DDBJ whole genome shotgun (WGS) entry which is preliminary data.</text>
</comment>
<feature type="domain" description="MacB-like periplasmic core" evidence="8">
    <location>
        <begin position="22"/>
        <end position="193"/>
    </location>
</feature>
<proteinExistence type="predicted"/>
<keyword evidence="3 6" id="KW-0812">Transmembrane</keyword>
<name>A0ABR6KPD2_9BACT</name>
<evidence type="ECO:0000256" key="1">
    <source>
        <dbReference type="ARBA" id="ARBA00004651"/>
    </source>
</evidence>
<feature type="transmembrane region" description="Helical" evidence="6">
    <location>
        <begin position="744"/>
        <end position="763"/>
    </location>
</feature>
<dbReference type="InterPro" id="IPR025857">
    <property type="entry name" value="MacB_PCD"/>
</dbReference>
<dbReference type="Pfam" id="PF12704">
    <property type="entry name" value="MacB_PCD"/>
    <property type="match status" value="1"/>
</dbReference>
<reference evidence="9 10" key="1">
    <citation type="submission" date="2020-08" db="EMBL/GenBank/DDBJ databases">
        <title>Genomic Encyclopedia of Type Strains, Phase IV (KMG-IV): sequencing the most valuable type-strain genomes for metagenomic binning, comparative biology and taxonomic classification.</title>
        <authorList>
            <person name="Goeker M."/>
        </authorList>
    </citation>
    <scope>NUCLEOTIDE SEQUENCE [LARGE SCALE GENOMIC DNA]</scope>
    <source>
        <strain evidence="9 10">DSM 102983</strain>
    </source>
</reference>
<dbReference type="InterPro" id="IPR050250">
    <property type="entry name" value="Macrolide_Exporter_MacB"/>
</dbReference>
<feature type="transmembrane region" description="Helical" evidence="6">
    <location>
        <begin position="278"/>
        <end position="298"/>
    </location>
</feature>
<feature type="transmembrane region" description="Helical" evidence="6">
    <location>
        <begin position="657"/>
        <end position="681"/>
    </location>
</feature>
<gene>
    <name evidence="9" type="ORF">GGQ57_003151</name>
</gene>
<evidence type="ECO:0000313" key="10">
    <source>
        <dbReference type="Proteomes" id="UP000533637"/>
    </source>
</evidence>
<feature type="domain" description="ABC3 transporter permease C-terminal" evidence="7">
    <location>
        <begin position="284"/>
        <end position="399"/>
    </location>
</feature>
<dbReference type="Pfam" id="PF02687">
    <property type="entry name" value="FtsX"/>
    <property type="match status" value="2"/>
</dbReference>
<feature type="transmembrane region" description="Helical" evidence="6">
    <location>
        <begin position="372"/>
        <end position="395"/>
    </location>
</feature>
<feature type="domain" description="ABC3 transporter permease C-terminal" evidence="7">
    <location>
        <begin position="660"/>
        <end position="773"/>
    </location>
</feature>
<keyword evidence="5 6" id="KW-0472">Membrane</keyword>
<feature type="transmembrane region" description="Helical" evidence="6">
    <location>
        <begin position="325"/>
        <end position="352"/>
    </location>
</feature>
<accession>A0ABR6KPD2</accession>
<sequence length="780" mass="87544">MNNLLNMKSFLKFLSRNKAYTAIDVFGLSISLMFVILIAVYTVQELSVDKFHVNRDRICVIGNEDGPATAVPIPYRLQERYPEIEKVCPVIPNNLDNHQVFYGDKKLKASLMCADSTFFDFFSFKLLEGDPDRALQDRYNAVISETFARKMFGQEADAVGKSIRISDSTSVIVTGVMEDIRKSVLPYTDMLIRIERMGEFNGGLTKTTDNNAGATVGFLMLHEGADLSNRADDIHTYFKEIFWPYKIDVWKGVTVTPLNELYFKDFQWSTLERGDRNFVLVLMSVGILILIFAIFNYINLTVAQASQRAKEMATRRLLGSSRMELFLRLMMESLLLTLVSFLFGVLLAIAAVPYANELLDTRISLTEACTPVWFAVAAGIILLIGTLSGLLPALLISASKPIEVVRGTFRRQTKMVFSKCFITFQNTITIATLAAALIMGVQIHHMITAPLGYNTRNILVAENQFRSDSEKTAAMDGLRQLTCVKSIGFSNGTPFSGTNNLTGVYEGKSLSFQQMVLDSAAFKMLGLEIVQDNQVASGNNWSWYLSERALRDMELPLNAQSFNLEGNDPAPILGVLKDFQLRRITDESSPVMLRFRDFNQPNSWPWNILIEVEGDPFTAYKEIARIVEDVTKVEFEAKYLDSEIQESFDSQIRLVKIVVIFALIAILISLLGLLAMSTYFIQQRAQEVAVRKVFGSDNKSILFRLVGTFLIYVVIAFVIATPLVWYAMKEWLSGYSYRISLNPLYFIAAGLFCLLISFAAVVVQSFQAANANPVDSVANK</sequence>
<dbReference type="PANTHER" id="PTHR30572">
    <property type="entry name" value="MEMBRANE COMPONENT OF TRANSPORTER-RELATED"/>
    <property type="match status" value="1"/>
</dbReference>
<evidence type="ECO:0000259" key="7">
    <source>
        <dbReference type="Pfam" id="PF02687"/>
    </source>
</evidence>
<keyword evidence="10" id="KW-1185">Reference proteome</keyword>
<organism evidence="9 10">
    <name type="scientific">Parabacteroides faecis</name>
    <dbReference type="NCBI Taxonomy" id="1217282"/>
    <lineage>
        <taxon>Bacteria</taxon>
        <taxon>Pseudomonadati</taxon>
        <taxon>Bacteroidota</taxon>
        <taxon>Bacteroidia</taxon>
        <taxon>Bacteroidales</taxon>
        <taxon>Tannerellaceae</taxon>
        <taxon>Parabacteroides</taxon>
    </lineage>
</organism>
<dbReference type="Proteomes" id="UP000533637">
    <property type="component" value="Unassembled WGS sequence"/>
</dbReference>
<dbReference type="InterPro" id="IPR003838">
    <property type="entry name" value="ABC3_permease_C"/>
</dbReference>
<keyword evidence="2" id="KW-1003">Cell membrane</keyword>
<keyword evidence="4 6" id="KW-1133">Transmembrane helix</keyword>
<evidence type="ECO:0000256" key="4">
    <source>
        <dbReference type="ARBA" id="ARBA00022989"/>
    </source>
</evidence>
<evidence type="ECO:0000256" key="5">
    <source>
        <dbReference type="ARBA" id="ARBA00023136"/>
    </source>
</evidence>
<comment type="subcellular location">
    <subcellularLocation>
        <location evidence="1">Cell membrane</location>
        <topology evidence="1">Multi-pass membrane protein</topology>
    </subcellularLocation>
</comment>
<dbReference type="EMBL" id="JACHOC010000006">
    <property type="protein sequence ID" value="MBB4623239.1"/>
    <property type="molecule type" value="Genomic_DNA"/>
</dbReference>
<dbReference type="PANTHER" id="PTHR30572:SF18">
    <property type="entry name" value="ABC-TYPE MACROLIDE FAMILY EXPORT SYSTEM PERMEASE COMPONENT 2"/>
    <property type="match status" value="1"/>
</dbReference>